<keyword evidence="1" id="KW-1133">Transmembrane helix</keyword>
<evidence type="ECO:0000256" key="1">
    <source>
        <dbReference type="SAM" id="Phobius"/>
    </source>
</evidence>
<proteinExistence type="predicted"/>
<dbReference type="Proteomes" id="UP000595841">
    <property type="component" value="Plasmid unnamed1"/>
</dbReference>
<dbReference type="KEGG" id="pson:JI735_34150"/>
<evidence type="ECO:0000313" key="3">
    <source>
        <dbReference type="Proteomes" id="UP000595841"/>
    </source>
</evidence>
<keyword evidence="2" id="KW-0614">Plasmid</keyword>
<dbReference type="SUPFAM" id="SSF69572">
    <property type="entry name" value="Activating enzymes of the ubiquitin-like proteins"/>
    <property type="match status" value="1"/>
</dbReference>
<dbReference type="Gene3D" id="3.40.50.720">
    <property type="entry name" value="NAD(P)-binding Rossmann-like Domain"/>
    <property type="match status" value="1"/>
</dbReference>
<keyword evidence="2" id="KW-0548">Nucleotidyltransferase</keyword>
<geneLocation type="plasmid" evidence="2 3">
    <name>unnamed1</name>
</geneLocation>
<reference evidence="2 3" key="1">
    <citation type="submission" date="2021-01" db="EMBL/GenBank/DDBJ databases">
        <title>Whole genome sequence of Paenibacillus sonchi LMG 24727 for comparative genomics.</title>
        <authorList>
            <person name="Lee G."/>
            <person name="Kim M.-J."/>
            <person name="Lim K."/>
            <person name="Shin J.-H."/>
        </authorList>
    </citation>
    <scope>NUCLEOTIDE SEQUENCE [LARGE SCALE GENOMIC DNA]</scope>
    <source>
        <strain evidence="2 3">LMG 24727</strain>
        <plasmid evidence="2 3">unnamed1</plasmid>
    </source>
</reference>
<sequence length="283" mass="31784">MMIQLSNFHPEYTKIMYYIVLIGSGGTGGYAVQRITKQMSAFSDVRSYLMLADPDVIEERNLLRQPFITRDLGLKKSEVLSSRYGSTYGLKIGSSAEKYIESVEELESLFSHTSYLHSQRQYIQKVLIGAVDNDFSRKIMNDYFNHSDDLVYIDAGIEGIYLPENGDKQEDEWTDTELEDHLESGYSGQVVVGLKKKGEVILQPIHGIYPIDSNDLIPPSHNCGLEPSQPQRMIANEMAALQISILMNELFASNSIRTHVINFNAQLGNSRAEAAPDVPLPIN</sequence>
<keyword evidence="2" id="KW-0808">Transferase</keyword>
<dbReference type="GO" id="GO:0008641">
    <property type="term" value="F:ubiquitin-like modifier activating enzyme activity"/>
    <property type="evidence" value="ECO:0007669"/>
    <property type="project" value="InterPro"/>
</dbReference>
<accession>A0A974PI97</accession>
<protein>
    <submittedName>
        <fullName evidence="2">ThiF family adenylyltransferase</fullName>
    </submittedName>
</protein>
<keyword evidence="1" id="KW-0812">Transmembrane</keyword>
<keyword evidence="1" id="KW-0472">Membrane</keyword>
<keyword evidence="3" id="KW-1185">Reference proteome</keyword>
<dbReference type="AlphaFoldDB" id="A0A974PI97"/>
<dbReference type="InterPro" id="IPR035985">
    <property type="entry name" value="Ubiquitin-activating_enz"/>
</dbReference>
<name>A0A974PI97_9BACL</name>
<dbReference type="GO" id="GO:0016779">
    <property type="term" value="F:nucleotidyltransferase activity"/>
    <property type="evidence" value="ECO:0007669"/>
    <property type="project" value="UniProtKB-KW"/>
</dbReference>
<feature type="transmembrane region" description="Helical" evidence="1">
    <location>
        <begin position="15"/>
        <end position="32"/>
    </location>
</feature>
<organism evidence="2 3">
    <name type="scientific">Paenibacillus sonchi</name>
    <dbReference type="NCBI Taxonomy" id="373687"/>
    <lineage>
        <taxon>Bacteria</taxon>
        <taxon>Bacillati</taxon>
        <taxon>Bacillota</taxon>
        <taxon>Bacilli</taxon>
        <taxon>Bacillales</taxon>
        <taxon>Paenibacillaceae</taxon>
        <taxon>Paenibacillus</taxon>
        <taxon>Paenibacillus sonchi group</taxon>
    </lineage>
</organism>
<evidence type="ECO:0000313" key="2">
    <source>
        <dbReference type="EMBL" id="QQZ64484.1"/>
    </source>
</evidence>
<gene>
    <name evidence="2" type="ORF">JI735_34150</name>
</gene>
<dbReference type="EMBL" id="CP068596">
    <property type="protein sequence ID" value="QQZ64484.1"/>
    <property type="molecule type" value="Genomic_DNA"/>
</dbReference>